<sequence length="110" mass="12317">MMRCGRKGGGREEPLHIISLKGGAQEEEEEEEEDQQQALIMAFLPSLPQKTSWVVATPPLYRPLTHPRQDPPLPSPPPPPGYKQLLLLPYTPPTPPPRPTVLLGCYQFIE</sequence>
<feature type="region of interest" description="Disordered" evidence="1">
    <location>
        <begin position="62"/>
        <end position="82"/>
    </location>
</feature>
<gene>
    <name evidence="2" type="ORF">Pcinc_013539</name>
</gene>
<evidence type="ECO:0000256" key="1">
    <source>
        <dbReference type="SAM" id="MobiDB-lite"/>
    </source>
</evidence>
<dbReference type="AlphaFoldDB" id="A0AAE1FYF7"/>
<feature type="region of interest" description="Disordered" evidence="1">
    <location>
        <begin position="1"/>
        <end position="35"/>
    </location>
</feature>
<comment type="caution">
    <text evidence="2">The sequence shown here is derived from an EMBL/GenBank/DDBJ whole genome shotgun (WGS) entry which is preliminary data.</text>
</comment>
<protein>
    <submittedName>
        <fullName evidence="2">Uncharacterized protein</fullName>
    </submittedName>
</protein>
<evidence type="ECO:0000313" key="3">
    <source>
        <dbReference type="Proteomes" id="UP001286313"/>
    </source>
</evidence>
<organism evidence="2 3">
    <name type="scientific">Petrolisthes cinctipes</name>
    <name type="common">Flat porcelain crab</name>
    <dbReference type="NCBI Taxonomy" id="88211"/>
    <lineage>
        <taxon>Eukaryota</taxon>
        <taxon>Metazoa</taxon>
        <taxon>Ecdysozoa</taxon>
        <taxon>Arthropoda</taxon>
        <taxon>Crustacea</taxon>
        <taxon>Multicrustacea</taxon>
        <taxon>Malacostraca</taxon>
        <taxon>Eumalacostraca</taxon>
        <taxon>Eucarida</taxon>
        <taxon>Decapoda</taxon>
        <taxon>Pleocyemata</taxon>
        <taxon>Anomura</taxon>
        <taxon>Galatheoidea</taxon>
        <taxon>Porcellanidae</taxon>
        <taxon>Petrolisthes</taxon>
    </lineage>
</organism>
<evidence type="ECO:0000313" key="2">
    <source>
        <dbReference type="EMBL" id="KAK3882056.1"/>
    </source>
</evidence>
<name>A0AAE1FYF7_PETCI</name>
<accession>A0AAE1FYF7</accession>
<feature type="compositionally biased region" description="Pro residues" evidence="1">
    <location>
        <begin position="70"/>
        <end position="81"/>
    </location>
</feature>
<dbReference type="EMBL" id="JAWQEG010001141">
    <property type="protein sequence ID" value="KAK3882056.1"/>
    <property type="molecule type" value="Genomic_DNA"/>
</dbReference>
<reference evidence="2" key="1">
    <citation type="submission" date="2023-10" db="EMBL/GenBank/DDBJ databases">
        <title>Genome assemblies of two species of porcelain crab, Petrolisthes cinctipes and Petrolisthes manimaculis (Anomura: Porcellanidae).</title>
        <authorList>
            <person name="Angst P."/>
        </authorList>
    </citation>
    <scope>NUCLEOTIDE SEQUENCE</scope>
    <source>
        <strain evidence="2">PB745_01</strain>
        <tissue evidence="2">Gill</tissue>
    </source>
</reference>
<keyword evidence="3" id="KW-1185">Reference proteome</keyword>
<feature type="compositionally biased region" description="Acidic residues" evidence="1">
    <location>
        <begin position="25"/>
        <end position="35"/>
    </location>
</feature>
<proteinExistence type="predicted"/>
<dbReference type="Proteomes" id="UP001286313">
    <property type="component" value="Unassembled WGS sequence"/>
</dbReference>